<feature type="chain" id="PRO_5016113896" description="Secreted protein" evidence="1">
    <location>
        <begin position="21"/>
        <end position="97"/>
    </location>
</feature>
<gene>
    <name evidence="2" type="ORF">BO99DRAFT_19824</name>
</gene>
<sequence length="97" mass="10659">MWYFFLSFFPPLLPLNFSKAQSTKEHGSFTEASLRRVFQGATVLKISFGFAFVAMTGVQPSSPGLDGPGRRLAVKLSLASGMGYRPAGCFECEVRRC</sequence>
<feature type="signal peptide" evidence="1">
    <location>
        <begin position="1"/>
        <end position="20"/>
    </location>
</feature>
<dbReference type="AlphaFoldDB" id="A0A2V5IEB6"/>
<evidence type="ECO:0000313" key="2">
    <source>
        <dbReference type="EMBL" id="PYI22337.1"/>
    </source>
</evidence>
<keyword evidence="1" id="KW-0732">Signal</keyword>
<organism evidence="2 3">
    <name type="scientific">Aspergillus violaceofuscus (strain CBS 115571)</name>
    <dbReference type="NCBI Taxonomy" id="1450538"/>
    <lineage>
        <taxon>Eukaryota</taxon>
        <taxon>Fungi</taxon>
        <taxon>Dikarya</taxon>
        <taxon>Ascomycota</taxon>
        <taxon>Pezizomycotina</taxon>
        <taxon>Eurotiomycetes</taxon>
        <taxon>Eurotiomycetidae</taxon>
        <taxon>Eurotiales</taxon>
        <taxon>Aspergillaceae</taxon>
        <taxon>Aspergillus</taxon>
    </lineage>
</organism>
<protein>
    <recommendedName>
        <fullName evidence="4">Secreted protein</fullName>
    </recommendedName>
</protein>
<evidence type="ECO:0000313" key="3">
    <source>
        <dbReference type="Proteomes" id="UP000249829"/>
    </source>
</evidence>
<name>A0A2V5IEB6_ASPV1</name>
<evidence type="ECO:0008006" key="4">
    <source>
        <dbReference type="Google" id="ProtNLM"/>
    </source>
</evidence>
<keyword evidence="3" id="KW-1185">Reference proteome</keyword>
<dbReference type="EMBL" id="KZ825111">
    <property type="protein sequence ID" value="PYI22337.1"/>
    <property type="molecule type" value="Genomic_DNA"/>
</dbReference>
<reference evidence="2 3" key="1">
    <citation type="submission" date="2018-02" db="EMBL/GenBank/DDBJ databases">
        <title>The genomes of Aspergillus section Nigri reveals drivers in fungal speciation.</title>
        <authorList>
            <consortium name="DOE Joint Genome Institute"/>
            <person name="Vesth T.C."/>
            <person name="Nybo J."/>
            <person name="Theobald S."/>
            <person name="Brandl J."/>
            <person name="Frisvad J.C."/>
            <person name="Nielsen K.F."/>
            <person name="Lyhne E.K."/>
            <person name="Kogle M.E."/>
            <person name="Kuo A."/>
            <person name="Riley R."/>
            <person name="Clum A."/>
            <person name="Nolan M."/>
            <person name="Lipzen A."/>
            <person name="Salamov A."/>
            <person name="Henrissat B."/>
            <person name="Wiebenga A."/>
            <person name="De vries R.P."/>
            <person name="Grigoriev I.V."/>
            <person name="Mortensen U.H."/>
            <person name="Andersen M.R."/>
            <person name="Baker S.E."/>
        </authorList>
    </citation>
    <scope>NUCLEOTIDE SEQUENCE [LARGE SCALE GENOMIC DNA]</scope>
    <source>
        <strain evidence="2 3">CBS 115571</strain>
    </source>
</reference>
<proteinExistence type="predicted"/>
<accession>A0A2V5IEB6</accession>
<dbReference type="Proteomes" id="UP000249829">
    <property type="component" value="Unassembled WGS sequence"/>
</dbReference>
<evidence type="ECO:0000256" key="1">
    <source>
        <dbReference type="SAM" id="SignalP"/>
    </source>
</evidence>